<dbReference type="InterPro" id="IPR005754">
    <property type="entry name" value="Sortase"/>
</dbReference>
<organism evidence="3 4">
    <name type="scientific">Marinilactibacillus psychrotolerans</name>
    <dbReference type="NCBI Taxonomy" id="191770"/>
    <lineage>
        <taxon>Bacteria</taxon>
        <taxon>Bacillati</taxon>
        <taxon>Bacillota</taxon>
        <taxon>Bacilli</taxon>
        <taxon>Lactobacillales</taxon>
        <taxon>Carnobacteriaceae</taxon>
        <taxon>Marinilactibacillus</taxon>
    </lineage>
</organism>
<dbReference type="AlphaFoldDB" id="A0A5R9C8A1"/>
<dbReference type="SUPFAM" id="SSF63817">
    <property type="entry name" value="Sortase"/>
    <property type="match status" value="1"/>
</dbReference>
<dbReference type="EMBL" id="VBTE01000002">
    <property type="protein sequence ID" value="TLQ09444.1"/>
    <property type="molecule type" value="Genomic_DNA"/>
</dbReference>
<name>A0A5R9C8A1_9LACT</name>
<keyword evidence="1" id="KW-0378">Hydrolase</keyword>
<feature type="active site" description="Proton donor/acceptor" evidence="2">
    <location>
        <position position="17"/>
    </location>
</feature>
<dbReference type="Proteomes" id="UP000307201">
    <property type="component" value="Unassembled WGS sequence"/>
</dbReference>
<dbReference type="Gene3D" id="2.40.260.10">
    <property type="entry name" value="Sortase"/>
    <property type="match status" value="1"/>
</dbReference>
<dbReference type="Pfam" id="PF04203">
    <property type="entry name" value="Sortase"/>
    <property type="match status" value="1"/>
</dbReference>
<evidence type="ECO:0000256" key="2">
    <source>
        <dbReference type="PIRSR" id="PIRSR605754-1"/>
    </source>
</evidence>
<accession>A0A5R9C8A1</accession>
<dbReference type="GO" id="GO:0016787">
    <property type="term" value="F:hydrolase activity"/>
    <property type="evidence" value="ECO:0007669"/>
    <property type="project" value="UniProtKB-KW"/>
</dbReference>
<evidence type="ECO:0000256" key="1">
    <source>
        <dbReference type="ARBA" id="ARBA00022801"/>
    </source>
</evidence>
<dbReference type="OrthoDB" id="1648028at2"/>
<reference evidence="3 4" key="1">
    <citation type="submission" date="2019-05" db="EMBL/GenBank/DDBJ databases">
        <title>The metagenome of a microbial culture collection derived from dairy environment covers the genomic content of the human microbiome.</title>
        <authorList>
            <person name="Roder T."/>
            <person name="Wuthrich D."/>
            <person name="Sattari Z."/>
            <person name="Von Ah U."/>
            <person name="Bar C."/>
            <person name="Ronchi F."/>
            <person name="Macpherson A.J."/>
            <person name="Ganal-Vonarburg S.C."/>
            <person name="Bruggmann R."/>
            <person name="Vergeres G."/>
        </authorList>
    </citation>
    <scope>NUCLEOTIDE SEQUENCE [LARGE SCALE GENOMIC DNA]</scope>
    <source>
        <strain evidence="3 4">FAM 24235</strain>
    </source>
</reference>
<dbReference type="RefSeq" id="WP_138470621.1">
    <property type="nucleotide sequence ID" value="NZ_VBTE01000002.1"/>
</dbReference>
<feature type="active site" description="Acyl-thioester intermediate" evidence="2">
    <location>
        <position position="78"/>
    </location>
</feature>
<evidence type="ECO:0000313" key="4">
    <source>
        <dbReference type="Proteomes" id="UP000307201"/>
    </source>
</evidence>
<sequence>MKENQIMGEDNYALAGHNWRDNTTLLFQLHRFKKGVNNYLKDLQKEYEYRVDKIVMVNPNGLNVIDETETVTLTLVTCNHAGAERLIVQAALVNS</sequence>
<dbReference type="InterPro" id="IPR023365">
    <property type="entry name" value="Sortase_dom-sf"/>
</dbReference>
<proteinExistence type="predicted"/>
<evidence type="ECO:0000313" key="3">
    <source>
        <dbReference type="EMBL" id="TLQ09444.1"/>
    </source>
</evidence>
<dbReference type="NCBIfam" id="TIGR01076">
    <property type="entry name" value="sortase_fam"/>
    <property type="match status" value="1"/>
</dbReference>
<gene>
    <name evidence="3" type="ORF">FEZ48_01460</name>
</gene>
<protein>
    <submittedName>
        <fullName evidence="3">Sortase</fullName>
    </submittedName>
</protein>
<comment type="caution">
    <text evidence="3">The sequence shown here is derived from an EMBL/GenBank/DDBJ whole genome shotgun (WGS) entry which is preliminary data.</text>
</comment>